<accession>A0A951P7P6</accession>
<dbReference type="InterPro" id="IPR052893">
    <property type="entry name" value="TCS_response_regulator"/>
</dbReference>
<dbReference type="EMBL" id="JAHHHV010000006">
    <property type="protein sequence ID" value="MBW4464157.1"/>
    <property type="molecule type" value="Genomic_DNA"/>
</dbReference>
<proteinExistence type="predicted"/>
<protein>
    <submittedName>
        <fullName evidence="3">Response regulator</fullName>
    </submittedName>
</protein>
<evidence type="ECO:0000259" key="2">
    <source>
        <dbReference type="PROSITE" id="PS50110"/>
    </source>
</evidence>
<organism evidence="3 4">
    <name type="scientific">Pegethrix bostrychoides GSE-TBD4-15B</name>
    <dbReference type="NCBI Taxonomy" id="2839662"/>
    <lineage>
        <taxon>Bacteria</taxon>
        <taxon>Bacillati</taxon>
        <taxon>Cyanobacteriota</taxon>
        <taxon>Cyanophyceae</taxon>
        <taxon>Oculatellales</taxon>
        <taxon>Oculatellaceae</taxon>
        <taxon>Pegethrix</taxon>
    </lineage>
</organism>
<dbReference type="PROSITE" id="PS50110">
    <property type="entry name" value="RESPONSE_REGULATORY"/>
    <property type="match status" value="1"/>
</dbReference>
<reference evidence="3" key="1">
    <citation type="submission" date="2021-05" db="EMBL/GenBank/DDBJ databases">
        <authorList>
            <person name="Pietrasiak N."/>
            <person name="Ward R."/>
            <person name="Stajich J.E."/>
            <person name="Kurbessoian T."/>
        </authorList>
    </citation>
    <scope>NUCLEOTIDE SEQUENCE</scope>
    <source>
        <strain evidence="3">GSE-TBD4-15B</strain>
    </source>
</reference>
<dbReference type="PANTHER" id="PTHR44520">
    <property type="entry name" value="RESPONSE REGULATOR RCP1-RELATED"/>
    <property type="match status" value="1"/>
</dbReference>
<feature type="domain" description="Response regulatory" evidence="2">
    <location>
        <begin position="7"/>
        <end position="135"/>
    </location>
</feature>
<dbReference type="CDD" id="cd17557">
    <property type="entry name" value="REC_Rcp-like"/>
    <property type="match status" value="1"/>
</dbReference>
<dbReference type="Pfam" id="PF00072">
    <property type="entry name" value="Response_reg"/>
    <property type="match status" value="1"/>
</dbReference>
<keyword evidence="1" id="KW-0597">Phosphoprotein</keyword>
<evidence type="ECO:0000256" key="1">
    <source>
        <dbReference type="PROSITE-ProRule" id="PRU00169"/>
    </source>
</evidence>
<comment type="caution">
    <text evidence="3">The sequence shown here is derived from an EMBL/GenBank/DDBJ whole genome shotgun (WGS) entry which is preliminary data.</text>
</comment>
<dbReference type="InterPro" id="IPR001789">
    <property type="entry name" value="Sig_transdc_resp-reg_receiver"/>
</dbReference>
<name>A0A951P7P6_9CYAN</name>
<feature type="modified residue" description="4-aspartylphosphate" evidence="1">
    <location>
        <position position="68"/>
    </location>
</feature>
<reference evidence="3" key="2">
    <citation type="journal article" date="2022" name="Microbiol. Resour. Announc.">
        <title>Metagenome Sequencing to Explore Phylogenomics of Terrestrial Cyanobacteria.</title>
        <authorList>
            <person name="Ward R.D."/>
            <person name="Stajich J.E."/>
            <person name="Johansen J.R."/>
            <person name="Huntemann M."/>
            <person name="Clum A."/>
            <person name="Foster B."/>
            <person name="Foster B."/>
            <person name="Roux S."/>
            <person name="Palaniappan K."/>
            <person name="Varghese N."/>
            <person name="Mukherjee S."/>
            <person name="Reddy T.B.K."/>
            <person name="Daum C."/>
            <person name="Copeland A."/>
            <person name="Chen I.A."/>
            <person name="Ivanova N.N."/>
            <person name="Kyrpides N.C."/>
            <person name="Shapiro N."/>
            <person name="Eloe-Fadrosh E.A."/>
            <person name="Pietrasiak N."/>
        </authorList>
    </citation>
    <scope>NUCLEOTIDE SEQUENCE</scope>
    <source>
        <strain evidence="3">GSE-TBD4-15B</strain>
    </source>
</reference>
<dbReference type="Proteomes" id="UP000707356">
    <property type="component" value="Unassembled WGS sequence"/>
</dbReference>
<dbReference type="AlphaFoldDB" id="A0A951P7P6"/>
<dbReference type="InterPro" id="IPR011006">
    <property type="entry name" value="CheY-like_superfamily"/>
</dbReference>
<dbReference type="GO" id="GO:0000160">
    <property type="term" value="P:phosphorelay signal transduction system"/>
    <property type="evidence" value="ECO:0007669"/>
    <property type="project" value="InterPro"/>
</dbReference>
<dbReference type="Gene3D" id="3.40.50.2300">
    <property type="match status" value="1"/>
</dbReference>
<sequence length="149" mass="16838">MGDYLAILLIIEDSDEDFEALCRMLKNAPTRCQLYRCYDGDEALDFLFHTGQYADPATSPVPSLILLDLNLPGLDGREVLSQVKQDETLKSIPVVVLSTSNNPKDIRACYQTGVNGYLIKPINAIKFKRTMQIFMEYWFDAIALPDILD</sequence>
<evidence type="ECO:0000313" key="4">
    <source>
        <dbReference type="Proteomes" id="UP000707356"/>
    </source>
</evidence>
<gene>
    <name evidence="3" type="ORF">KME07_01800</name>
</gene>
<dbReference type="SMART" id="SM00448">
    <property type="entry name" value="REC"/>
    <property type="match status" value="1"/>
</dbReference>
<dbReference type="SUPFAM" id="SSF52172">
    <property type="entry name" value="CheY-like"/>
    <property type="match status" value="1"/>
</dbReference>
<evidence type="ECO:0000313" key="3">
    <source>
        <dbReference type="EMBL" id="MBW4464157.1"/>
    </source>
</evidence>